<evidence type="ECO:0000313" key="1">
    <source>
        <dbReference type="EMBL" id="NQE37516.1"/>
    </source>
</evidence>
<dbReference type="Proteomes" id="UP000702425">
    <property type="component" value="Unassembled WGS sequence"/>
</dbReference>
<proteinExistence type="predicted"/>
<gene>
    <name evidence="1" type="ORF">E5S67_05289</name>
</gene>
<keyword evidence="2" id="KW-1185">Reference proteome</keyword>
<comment type="caution">
    <text evidence="1">The sequence shown here is derived from an EMBL/GenBank/DDBJ whole genome shotgun (WGS) entry which is preliminary data.</text>
</comment>
<protein>
    <submittedName>
        <fullName evidence="1">Uncharacterized protein</fullName>
    </submittedName>
</protein>
<evidence type="ECO:0000313" key="2">
    <source>
        <dbReference type="Proteomes" id="UP000702425"/>
    </source>
</evidence>
<dbReference type="EMBL" id="SRRZ01000134">
    <property type="protein sequence ID" value="NQE37516.1"/>
    <property type="molecule type" value="Genomic_DNA"/>
</dbReference>
<name>A0ABX2D4T7_9CYAN</name>
<accession>A0ABX2D4T7</accession>
<reference evidence="1 2" key="1">
    <citation type="journal article" date="2020" name="Sci. Rep.">
        <title>A novel cyanobacterial geosmin producer, revising GeoA distribution and dispersion patterns in Bacteria.</title>
        <authorList>
            <person name="Churro C."/>
            <person name="Semedo-Aguiar A.P."/>
            <person name="Silva A.D."/>
            <person name="Pereira-Leal J.B."/>
            <person name="Leite R.B."/>
        </authorList>
    </citation>
    <scope>NUCLEOTIDE SEQUENCE [LARGE SCALE GENOMIC DNA]</scope>
    <source>
        <strain evidence="1 2">IPMA8</strain>
    </source>
</reference>
<sequence length="170" mass="19713">MCHLPRDRRHSTGFVLRFLDHKAFQESGSDRIHPAFPTQNFQCFQFLGAAANTFLSHVSIPRHFDSAFRHSLPSASSPYLKAPAEFLCCLLKEVVWQYGSESTPSGRRIQMAVFLSAVRKRWPPENKSRCGSRCLGSFFRFVREKYRLGFLLKRWDCEFLEFLSAVGRRC</sequence>
<organism evidence="1 2">
    <name type="scientific">Microcoleus asticus IPMA8</name>
    <dbReference type="NCBI Taxonomy" id="2563858"/>
    <lineage>
        <taxon>Bacteria</taxon>
        <taxon>Bacillati</taxon>
        <taxon>Cyanobacteriota</taxon>
        <taxon>Cyanophyceae</taxon>
        <taxon>Oscillatoriophycideae</taxon>
        <taxon>Oscillatoriales</taxon>
        <taxon>Microcoleaceae</taxon>
        <taxon>Microcoleus</taxon>
        <taxon>Microcoleus asticus</taxon>
    </lineage>
</organism>